<reference evidence="2" key="2">
    <citation type="submission" date="2019-06" db="EMBL/GenBank/DDBJ databases">
        <title>Co-occurence of chitin degradation, pigmentation and bioactivity in marine Pseudoalteromonas.</title>
        <authorList>
            <person name="Sonnenschein E.C."/>
            <person name="Bech P.K."/>
        </authorList>
    </citation>
    <scope>NUCLEOTIDE SEQUENCE [LARGE SCALE GENOMIC DNA]</scope>
    <source>
        <strain evidence="2">S2233</strain>
    </source>
</reference>
<sequence length="83" mass="9487">EHVEKGIIPMTNFRYPEQEKNIVHIGIAANRAKASSGYSFQFIQKRTSQIISGIKKDNLDFSIRSFNDKKASLYDATLLRVLK</sequence>
<protein>
    <submittedName>
        <fullName evidence="1">Lycopene cyclase</fullName>
    </submittedName>
</protein>
<proteinExistence type="predicted"/>
<feature type="non-terminal residue" evidence="1">
    <location>
        <position position="83"/>
    </location>
</feature>
<name>A0ABY2W3K1_9GAMM</name>
<gene>
    <name evidence="1" type="ORF">CWB97_22925</name>
</gene>
<evidence type="ECO:0000313" key="2">
    <source>
        <dbReference type="Proteomes" id="UP000305730"/>
    </source>
</evidence>
<comment type="caution">
    <text evidence="1">The sequence shown here is derived from an EMBL/GenBank/DDBJ whole genome shotgun (WGS) entry which is preliminary data.</text>
</comment>
<reference evidence="1 2" key="1">
    <citation type="submission" date="2017-12" db="EMBL/GenBank/DDBJ databases">
        <authorList>
            <person name="Paulsen S."/>
            <person name="Gram L.K."/>
        </authorList>
    </citation>
    <scope>NUCLEOTIDE SEQUENCE [LARGE SCALE GENOMIC DNA]</scope>
    <source>
        <strain evidence="1 2">S2233</strain>
    </source>
</reference>
<accession>A0ABY2W3K1</accession>
<feature type="non-terminal residue" evidence="1">
    <location>
        <position position="1"/>
    </location>
</feature>
<evidence type="ECO:0000313" key="1">
    <source>
        <dbReference type="EMBL" id="TMP35796.1"/>
    </source>
</evidence>
<keyword evidence="2" id="KW-1185">Reference proteome</keyword>
<organism evidence="1 2">
    <name type="scientific">Pseudoalteromonas citrea</name>
    <dbReference type="NCBI Taxonomy" id="43655"/>
    <lineage>
        <taxon>Bacteria</taxon>
        <taxon>Pseudomonadati</taxon>
        <taxon>Pseudomonadota</taxon>
        <taxon>Gammaproteobacteria</taxon>
        <taxon>Alteromonadales</taxon>
        <taxon>Pseudoalteromonadaceae</taxon>
        <taxon>Pseudoalteromonas</taxon>
    </lineage>
</organism>
<dbReference type="Proteomes" id="UP000305730">
    <property type="component" value="Unassembled WGS sequence"/>
</dbReference>
<dbReference type="EMBL" id="PNCK01000224">
    <property type="protein sequence ID" value="TMP35796.1"/>
    <property type="molecule type" value="Genomic_DNA"/>
</dbReference>